<comment type="caution">
    <text evidence="1">The sequence shown here is derived from an EMBL/GenBank/DDBJ whole genome shotgun (WGS) entry which is preliminary data.</text>
</comment>
<proteinExistence type="predicted"/>
<gene>
    <name evidence="1" type="ORF">NQ314_001819</name>
</gene>
<evidence type="ECO:0000313" key="1">
    <source>
        <dbReference type="EMBL" id="KAJ8969281.1"/>
    </source>
</evidence>
<accession>A0AAV8ZT99</accession>
<dbReference type="EMBL" id="JANEYF010000559">
    <property type="protein sequence ID" value="KAJ8969281.1"/>
    <property type="molecule type" value="Genomic_DNA"/>
</dbReference>
<reference evidence="1" key="1">
    <citation type="journal article" date="2023" name="Insect Mol. Biol.">
        <title>Genome sequencing provides insights into the evolution of gene families encoding plant cell wall-degrading enzymes in longhorned beetles.</title>
        <authorList>
            <person name="Shin N.R."/>
            <person name="Okamura Y."/>
            <person name="Kirsch R."/>
            <person name="Pauchet Y."/>
        </authorList>
    </citation>
    <scope>NUCLEOTIDE SEQUENCE</scope>
    <source>
        <strain evidence="1">RBIC_L_NR</strain>
    </source>
</reference>
<name>A0AAV8ZT99_9CUCU</name>
<dbReference type="PANTHER" id="PTHR33480">
    <property type="entry name" value="SET DOMAIN-CONTAINING PROTEIN-RELATED"/>
    <property type="match status" value="1"/>
</dbReference>
<dbReference type="Proteomes" id="UP001162156">
    <property type="component" value="Unassembled WGS sequence"/>
</dbReference>
<evidence type="ECO:0000313" key="2">
    <source>
        <dbReference type="Proteomes" id="UP001162156"/>
    </source>
</evidence>
<dbReference type="PANTHER" id="PTHR33480:SF1">
    <property type="entry name" value="TYR RECOMBINASE DOMAIN-CONTAINING PROTEIN"/>
    <property type="match status" value="1"/>
</dbReference>
<protein>
    <submittedName>
        <fullName evidence="1">Uncharacterized protein</fullName>
    </submittedName>
</protein>
<organism evidence="1 2">
    <name type="scientific">Rhamnusium bicolor</name>
    <dbReference type="NCBI Taxonomy" id="1586634"/>
    <lineage>
        <taxon>Eukaryota</taxon>
        <taxon>Metazoa</taxon>
        <taxon>Ecdysozoa</taxon>
        <taxon>Arthropoda</taxon>
        <taxon>Hexapoda</taxon>
        <taxon>Insecta</taxon>
        <taxon>Pterygota</taxon>
        <taxon>Neoptera</taxon>
        <taxon>Endopterygota</taxon>
        <taxon>Coleoptera</taxon>
        <taxon>Polyphaga</taxon>
        <taxon>Cucujiformia</taxon>
        <taxon>Chrysomeloidea</taxon>
        <taxon>Cerambycidae</taxon>
        <taxon>Lepturinae</taxon>
        <taxon>Rhagiini</taxon>
        <taxon>Rhamnusium</taxon>
    </lineage>
</organism>
<sequence length="461" mass="53180">MLPCQLKSRRLRFLSSSSNLPDNNAERNNKYIASPQYENENINGANSGNITSDLEVTKEDKENKVKERKPDANSGNIINRCNELEVTKEDKENKVQKRKPDFCVFCETEVFNFARHVTRNHSTEIDVQKILSKQKKTKERRQLLATLKKRGNFLKNYNTKNCFKPRKKANLPDSKFLPCVHCLGFYSSKQLRRHRKNCSENPQKLKSTVRDSNAKLSMHIKVDAQLRELVFGRMQADRVSLVAQHDTLICAFGARYLKLHRENHMVNVVSRKMRELAKVLIEIKKTEPSIKNMLAALNPKYFDLFVTATKILAKFNPHTEKFESPTFAMNIATSLKQCCDIAINLALKKSVYFEGENTEGDLKNMIFLFKTNWKYEISSQAGNDLNSKTWNRVTIIPLATDLKMLKNYLNKRAEEAACNLIKENFDKSAYNTLFGNNLLPIDIAEQKKAWRVAKNEISCLQ</sequence>
<dbReference type="AlphaFoldDB" id="A0AAV8ZT99"/>
<keyword evidence="2" id="KW-1185">Reference proteome</keyword>